<evidence type="ECO:0000256" key="3">
    <source>
        <dbReference type="ARBA" id="ARBA00022701"/>
    </source>
</evidence>
<dbReference type="EnsemblMetazoa" id="GMOY006929-RA">
    <property type="protein sequence ID" value="GMOY006929-PA"/>
    <property type="gene ID" value="GMOY006929"/>
</dbReference>
<dbReference type="PhylomeDB" id="A0A1B0G0Z3"/>
<dbReference type="InterPro" id="IPR027328">
    <property type="entry name" value="MAPRE"/>
</dbReference>
<dbReference type="InterPro" id="IPR004953">
    <property type="entry name" value="EB1_C"/>
</dbReference>
<dbReference type="InterPro" id="IPR036133">
    <property type="entry name" value="EB1_C_sf"/>
</dbReference>
<sequence length="197" mass="21860">MDMLFPNSVPITRVKFFTNSEHESIQNFQIFQTSFKKINAERIIPIDKLCTSGTAQMGYGTTHAKASPSSDAAAIAIQQRFPSMTTALTAHSTVSSSVALGSVTRAAQRANSTIEKYNENSTTAANQRIDELSIQIMCMRLNLEGLEKERDLYFSRLLDIKIFCKEVNGGESHPLVQKIFEIVYAPPDKVSPDDDGY</sequence>
<keyword evidence="8" id="KW-1185">Reference proteome</keyword>
<name>A0A1B0G0Z3_GLOMM</name>
<evidence type="ECO:0000313" key="7">
    <source>
        <dbReference type="EnsemblMetazoa" id="GMOY006929-PA"/>
    </source>
</evidence>
<dbReference type="Pfam" id="PF03271">
    <property type="entry name" value="EB1"/>
    <property type="match status" value="1"/>
</dbReference>
<keyword evidence="4" id="KW-0206">Cytoskeleton</keyword>
<dbReference type="InterPro" id="IPR036872">
    <property type="entry name" value="CH_dom_sf"/>
</dbReference>
<evidence type="ECO:0000256" key="1">
    <source>
        <dbReference type="ARBA" id="ARBA00004245"/>
    </source>
</evidence>
<accession>A0A1B0G0Z3</accession>
<proteinExistence type="predicted"/>
<organism evidence="7 8">
    <name type="scientific">Glossina morsitans morsitans</name>
    <name type="common">Savannah tsetse fly</name>
    <dbReference type="NCBI Taxonomy" id="37546"/>
    <lineage>
        <taxon>Eukaryota</taxon>
        <taxon>Metazoa</taxon>
        <taxon>Ecdysozoa</taxon>
        <taxon>Arthropoda</taxon>
        <taxon>Hexapoda</taxon>
        <taxon>Insecta</taxon>
        <taxon>Pterygota</taxon>
        <taxon>Neoptera</taxon>
        <taxon>Endopterygota</taxon>
        <taxon>Diptera</taxon>
        <taxon>Brachycera</taxon>
        <taxon>Muscomorpha</taxon>
        <taxon>Hippoboscoidea</taxon>
        <taxon>Glossinidae</taxon>
        <taxon>Glossina</taxon>
    </lineage>
</organism>
<evidence type="ECO:0000256" key="4">
    <source>
        <dbReference type="ARBA" id="ARBA00023212"/>
    </source>
</evidence>
<feature type="domain" description="EB1 C-terminal" evidence="6">
    <location>
        <begin position="121"/>
        <end position="192"/>
    </location>
</feature>
<dbReference type="PANTHER" id="PTHR10623">
    <property type="entry name" value="MICROTUBULE-ASSOCIATED PROTEIN RP/EB FAMILY MEMBER"/>
    <property type="match status" value="1"/>
</dbReference>
<dbReference type="EMBL" id="CCAG010003432">
    <property type="status" value="NOT_ANNOTATED_CDS"/>
    <property type="molecule type" value="Genomic_DNA"/>
</dbReference>
<keyword evidence="2" id="KW-0963">Cytoplasm</keyword>
<dbReference type="GO" id="GO:0008017">
    <property type="term" value="F:microtubule binding"/>
    <property type="evidence" value="ECO:0007669"/>
    <property type="project" value="InterPro"/>
</dbReference>
<dbReference type="Proteomes" id="UP000092444">
    <property type="component" value="Unassembled WGS sequence"/>
</dbReference>
<dbReference type="SUPFAM" id="SSF140612">
    <property type="entry name" value="EB1 dimerisation domain-like"/>
    <property type="match status" value="1"/>
</dbReference>
<dbReference type="VEuPathDB" id="VectorBase:GMOY006929"/>
<dbReference type="STRING" id="37546.A0A1B0G0Z3"/>
<evidence type="ECO:0000256" key="2">
    <source>
        <dbReference type="ARBA" id="ARBA00022490"/>
    </source>
</evidence>
<evidence type="ECO:0000259" key="6">
    <source>
        <dbReference type="PROSITE" id="PS51230"/>
    </source>
</evidence>
<protein>
    <recommendedName>
        <fullName evidence="6">EB1 C-terminal domain-containing protein</fullName>
    </recommendedName>
</protein>
<dbReference type="GO" id="GO:0005874">
    <property type="term" value="C:microtubule"/>
    <property type="evidence" value="ECO:0007669"/>
    <property type="project" value="UniProtKB-KW"/>
</dbReference>
<evidence type="ECO:0000256" key="5">
    <source>
        <dbReference type="PROSITE-ProRule" id="PRU00576"/>
    </source>
</evidence>
<comment type="subcellular location">
    <subcellularLocation>
        <location evidence="1">Cytoplasm</location>
        <location evidence="1">Cytoskeleton</location>
    </subcellularLocation>
</comment>
<dbReference type="PROSITE" id="PS51230">
    <property type="entry name" value="EB1_C"/>
    <property type="match status" value="1"/>
</dbReference>
<keyword evidence="3 5" id="KW-0493">Microtubule</keyword>
<dbReference type="SUPFAM" id="SSF47576">
    <property type="entry name" value="Calponin-homology domain, CH-domain"/>
    <property type="match status" value="1"/>
</dbReference>
<dbReference type="Gene3D" id="1.10.418.10">
    <property type="entry name" value="Calponin-like domain"/>
    <property type="match status" value="1"/>
</dbReference>
<dbReference type="Gene3D" id="1.20.5.1430">
    <property type="match status" value="1"/>
</dbReference>
<dbReference type="AlphaFoldDB" id="A0A1B0G0Z3"/>
<evidence type="ECO:0000313" key="8">
    <source>
        <dbReference type="Proteomes" id="UP000092444"/>
    </source>
</evidence>
<reference evidence="7" key="1">
    <citation type="submission" date="2020-05" db="UniProtKB">
        <authorList>
            <consortium name="EnsemblMetazoa"/>
        </authorList>
    </citation>
    <scope>IDENTIFICATION</scope>
    <source>
        <strain evidence="7">Yale</strain>
    </source>
</reference>